<proteinExistence type="predicted"/>
<dbReference type="Proteomes" id="UP001152888">
    <property type="component" value="Unassembled WGS sequence"/>
</dbReference>
<comment type="caution">
    <text evidence="1">The sequence shown here is derived from an EMBL/GenBank/DDBJ whole genome shotgun (WGS) entry which is preliminary data.</text>
</comment>
<reference evidence="1" key="1">
    <citation type="submission" date="2022-03" db="EMBL/GenBank/DDBJ databases">
        <authorList>
            <person name="Sayadi A."/>
        </authorList>
    </citation>
    <scope>NUCLEOTIDE SEQUENCE</scope>
</reference>
<accession>A0A9P0VU35</accession>
<sequence>MDLLLAENSSLKIWYFLKNRKRSCSVHGINKSRHVHGEFHHLYEELRQHPEKFKSYFRMSIVTFDYIVKKIQHKLVKSWTNFNCNPISPTERVALTLRFFGNGIIF</sequence>
<protein>
    <submittedName>
        <fullName evidence="1">Uncharacterized protein</fullName>
    </submittedName>
</protein>
<organism evidence="1 2">
    <name type="scientific">Acanthoscelides obtectus</name>
    <name type="common">Bean weevil</name>
    <name type="synonym">Bruchus obtectus</name>
    <dbReference type="NCBI Taxonomy" id="200917"/>
    <lineage>
        <taxon>Eukaryota</taxon>
        <taxon>Metazoa</taxon>
        <taxon>Ecdysozoa</taxon>
        <taxon>Arthropoda</taxon>
        <taxon>Hexapoda</taxon>
        <taxon>Insecta</taxon>
        <taxon>Pterygota</taxon>
        <taxon>Neoptera</taxon>
        <taxon>Endopterygota</taxon>
        <taxon>Coleoptera</taxon>
        <taxon>Polyphaga</taxon>
        <taxon>Cucujiformia</taxon>
        <taxon>Chrysomeloidea</taxon>
        <taxon>Chrysomelidae</taxon>
        <taxon>Bruchinae</taxon>
        <taxon>Bruchini</taxon>
        <taxon>Acanthoscelides</taxon>
    </lineage>
</organism>
<dbReference type="OrthoDB" id="6745316at2759"/>
<dbReference type="EMBL" id="CAKOFQ010010618">
    <property type="protein sequence ID" value="CAH2019897.1"/>
    <property type="molecule type" value="Genomic_DNA"/>
</dbReference>
<gene>
    <name evidence="1" type="ORF">ACAOBT_LOCUS37489</name>
</gene>
<keyword evidence="2" id="KW-1185">Reference proteome</keyword>
<dbReference type="AlphaFoldDB" id="A0A9P0VU35"/>
<name>A0A9P0VU35_ACAOB</name>
<evidence type="ECO:0000313" key="2">
    <source>
        <dbReference type="Proteomes" id="UP001152888"/>
    </source>
</evidence>
<evidence type="ECO:0000313" key="1">
    <source>
        <dbReference type="EMBL" id="CAH2019897.1"/>
    </source>
</evidence>